<dbReference type="SUPFAM" id="SSF53474">
    <property type="entry name" value="alpha/beta-Hydrolases"/>
    <property type="match status" value="1"/>
</dbReference>
<evidence type="ECO:0000256" key="1">
    <source>
        <dbReference type="ARBA" id="ARBA00005964"/>
    </source>
</evidence>
<gene>
    <name evidence="7" type="ORF">DSTB1V02_LOCUS12405</name>
</gene>
<evidence type="ECO:0000313" key="8">
    <source>
        <dbReference type="Proteomes" id="UP000677054"/>
    </source>
</evidence>
<feature type="domain" description="Carboxylesterase type B" evidence="6">
    <location>
        <begin position="23"/>
        <end position="441"/>
    </location>
</feature>
<reference evidence="7" key="1">
    <citation type="submission" date="2020-11" db="EMBL/GenBank/DDBJ databases">
        <authorList>
            <person name="Tran Van P."/>
        </authorList>
    </citation>
    <scope>NUCLEOTIDE SEQUENCE</scope>
</reference>
<evidence type="ECO:0000256" key="4">
    <source>
        <dbReference type="ARBA" id="ARBA00023180"/>
    </source>
</evidence>
<dbReference type="EC" id="3.1.1.-" evidence="5"/>
<keyword evidence="2" id="KW-0719">Serine esterase</keyword>
<feature type="signal peptide" evidence="5">
    <location>
        <begin position="1"/>
        <end position="21"/>
    </location>
</feature>
<evidence type="ECO:0000256" key="2">
    <source>
        <dbReference type="ARBA" id="ARBA00022487"/>
    </source>
</evidence>
<dbReference type="InterPro" id="IPR029058">
    <property type="entry name" value="AB_hydrolase_fold"/>
</dbReference>
<evidence type="ECO:0000313" key="7">
    <source>
        <dbReference type="EMBL" id="CAD7252648.1"/>
    </source>
</evidence>
<dbReference type="PROSITE" id="PS00122">
    <property type="entry name" value="CARBOXYLESTERASE_B_1"/>
    <property type="match status" value="1"/>
</dbReference>
<feature type="chain" id="PRO_5036513660" description="Carboxylic ester hydrolase" evidence="5">
    <location>
        <begin position="22"/>
        <end position="472"/>
    </location>
</feature>
<evidence type="ECO:0000256" key="3">
    <source>
        <dbReference type="ARBA" id="ARBA00022801"/>
    </source>
</evidence>
<dbReference type="InterPro" id="IPR002018">
    <property type="entry name" value="CarbesteraseB"/>
</dbReference>
<dbReference type="CDD" id="cd00312">
    <property type="entry name" value="Esterase_lipase"/>
    <property type="match status" value="1"/>
</dbReference>
<dbReference type="Gene3D" id="3.40.50.1820">
    <property type="entry name" value="alpha/beta hydrolase"/>
    <property type="match status" value="1"/>
</dbReference>
<keyword evidence="5" id="KW-0732">Signal</keyword>
<evidence type="ECO:0000259" key="6">
    <source>
        <dbReference type="Pfam" id="PF00135"/>
    </source>
</evidence>
<dbReference type="Proteomes" id="UP000677054">
    <property type="component" value="Unassembled WGS sequence"/>
</dbReference>
<dbReference type="InterPro" id="IPR050309">
    <property type="entry name" value="Type-B_Carboxylest/Lipase"/>
</dbReference>
<dbReference type="AlphaFoldDB" id="A0A7R9AEA6"/>
<dbReference type="EMBL" id="CAJPEV010004668">
    <property type="protein sequence ID" value="CAG0902144.1"/>
    <property type="molecule type" value="Genomic_DNA"/>
</dbReference>
<dbReference type="PROSITE" id="PS00941">
    <property type="entry name" value="CARBOXYLESTERASE_B_2"/>
    <property type="match status" value="1"/>
</dbReference>
<evidence type="ECO:0000256" key="5">
    <source>
        <dbReference type="RuleBase" id="RU361235"/>
    </source>
</evidence>
<dbReference type="InterPro" id="IPR019819">
    <property type="entry name" value="Carboxylesterase_B_CS"/>
</dbReference>
<organism evidence="7">
    <name type="scientific">Darwinula stevensoni</name>
    <dbReference type="NCBI Taxonomy" id="69355"/>
    <lineage>
        <taxon>Eukaryota</taxon>
        <taxon>Metazoa</taxon>
        <taxon>Ecdysozoa</taxon>
        <taxon>Arthropoda</taxon>
        <taxon>Crustacea</taxon>
        <taxon>Oligostraca</taxon>
        <taxon>Ostracoda</taxon>
        <taxon>Podocopa</taxon>
        <taxon>Podocopida</taxon>
        <taxon>Darwinulocopina</taxon>
        <taxon>Darwinuloidea</taxon>
        <taxon>Darwinulidae</taxon>
        <taxon>Darwinula</taxon>
    </lineage>
</organism>
<proteinExistence type="inferred from homology"/>
<keyword evidence="3 5" id="KW-0378">Hydrolase</keyword>
<accession>A0A7R9AEA6</accession>
<protein>
    <recommendedName>
        <fullName evidence="5">Carboxylic ester hydrolase</fullName>
        <ecNumber evidence="5">3.1.1.-</ecNumber>
    </recommendedName>
</protein>
<sequence length="472" mass="53050">MFGNGACIASALLWFSGCVLSDDIVVRLPQGDLRGKEARSSGEHLYYSFQGIPYAEPPVGELRFKPPERHRGWSGTKDATLEGSVCIQMDDFFFNTGIEGGEDCLFLNVFTRKVPKEGEENPRMAVMVWIHGGGFAFGSSHSMFYNPAYLMDHDIVLVTINYRVNILGFLSTEDEVAHGNYGMLDQVQALKWVQENVEHFGGDPSRVTIFGESAGGASVHLLVLSPLARGLFANAIAMSGVATDPWVLQWEAREVAERLGEMVGCPKDSSHALVECLRTIDARELVTKKGNFRLWSALPFTFTPRVDSEAKDPFLPDDPENLLREGRFAKVPFITGLTRDEGLFLVYTALLNETLLTEIDGNWDFYCPRMFLGKTEDTGDYCSRLRKQYFGDQPINRHNRYELVRMAGDQMMNVGALETVKAQSRFVPTYLYSFEYEGSHGFIDLIRDLIAKQVPEERMESLPRINGESRIL</sequence>
<name>A0A7R9AEA6_9CRUS</name>
<dbReference type="PANTHER" id="PTHR11559">
    <property type="entry name" value="CARBOXYLESTERASE"/>
    <property type="match status" value="1"/>
</dbReference>
<comment type="similarity">
    <text evidence="1 5">Belongs to the type-B carboxylesterase/lipase family.</text>
</comment>
<dbReference type="OrthoDB" id="6846267at2759"/>
<dbReference type="Pfam" id="PF00135">
    <property type="entry name" value="COesterase"/>
    <property type="match status" value="1"/>
</dbReference>
<dbReference type="GO" id="GO:0052689">
    <property type="term" value="F:carboxylic ester hydrolase activity"/>
    <property type="evidence" value="ECO:0007669"/>
    <property type="project" value="UniProtKB-KW"/>
</dbReference>
<dbReference type="InterPro" id="IPR019826">
    <property type="entry name" value="Carboxylesterase_B_AS"/>
</dbReference>
<dbReference type="EMBL" id="LR904185">
    <property type="protein sequence ID" value="CAD7252648.1"/>
    <property type="molecule type" value="Genomic_DNA"/>
</dbReference>
<keyword evidence="4" id="KW-0325">Glycoprotein</keyword>
<keyword evidence="8" id="KW-1185">Reference proteome</keyword>